<evidence type="ECO:0000256" key="1">
    <source>
        <dbReference type="SAM" id="MobiDB-lite"/>
    </source>
</evidence>
<sequence>MRRFPSVLLIGAASAAVVACGAKSPIPGEAPGDSSVEVTSTATGGTGGGPAPGTTGRGTTKGAAPGVPGSPIDYDSTVRVAGPESAQRAIRNELARICGPGRCGVTVRIVGSGKCVPDISPDPVRPGGTITITAGPCDQTGETGTEGSTSEESSSAGETTESGG</sequence>
<accession>A0ABU0EL88</accession>
<dbReference type="Proteomes" id="UP001229651">
    <property type="component" value="Unassembled WGS sequence"/>
</dbReference>
<protein>
    <submittedName>
        <fullName evidence="3">Uncharacterized protein</fullName>
    </submittedName>
</protein>
<dbReference type="RefSeq" id="WP_306987718.1">
    <property type="nucleotide sequence ID" value="NZ_JAUSUT010000001.1"/>
</dbReference>
<gene>
    <name evidence="3" type="ORF">FB470_000044</name>
</gene>
<dbReference type="EMBL" id="JAUSUT010000001">
    <property type="protein sequence ID" value="MDQ0376050.1"/>
    <property type="molecule type" value="Genomic_DNA"/>
</dbReference>
<organism evidence="3 4">
    <name type="scientific">Amycolatopsis thermophila</name>
    <dbReference type="NCBI Taxonomy" id="206084"/>
    <lineage>
        <taxon>Bacteria</taxon>
        <taxon>Bacillati</taxon>
        <taxon>Actinomycetota</taxon>
        <taxon>Actinomycetes</taxon>
        <taxon>Pseudonocardiales</taxon>
        <taxon>Pseudonocardiaceae</taxon>
        <taxon>Amycolatopsis</taxon>
    </lineage>
</organism>
<comment type="caution">
    <text evidence="3">The sequence shown here is derived from an EMBL/GenBank/DDBJ whole genome shotgun (WGS) entry which is preliminary data.</text>
</comment>
<proteinExistence type="predicted"/>
<feature type="compositionally biased region" description="Low complexity" evidence="1">
    <location>
        <begin position="52"/>
        <end position="66"/>
    </location>
</feature>
<keyword evidence="4" id="KW-1185">Reference proteome</keyword>
<evidence type="ECO:0000313" key="3">
    <source>
        <dbReference type="EMBL" id="MDQ0376050.1"/>
    </source>
</evidence>
<evidence type="ECO:0000313" key="4">
    <source>
        <dbReference type="Proteomes" id="UP001229651"/>
    </source>
</evidence>
<feature type="signal peptide" evidence="2">
    <location>
        <begin position="1"/>
        <end position="19"/>
    </location>
</feature>
<dbReference type="PROSITE" id="PS51257">
    <property type="entry name" value="PROKAR_LIPOPROTEIN"/>
    <property type="match status" value="1"/>
</dbReference>
<name>A0ABU0EL88_9PSEU</name>
<keyword evidence="2" id="KW-0732">Signal</keyword>
<feature type="region of interest" description="Disordered" evidence="1">
    <location>
        <begin position="26"/>
        <end position="76"/>
    </location>
</feature>
<feature type="chain" id="PRO_5045488111" evidence="2">
    <location>
        <begin position="20"/>
        <end position="164"/>
    </location>
</feature>
<reference evidence="3 4" key="1">
    <citation type="submission" date="2023-07" db="EMBL/GenBank/DDBJ databases">
        <title>Sequencing the genomes of 1000 actinobacteria strains.</title>
        <authorList>
            <person name="Klenk H.-P."/>
        </authorList>
    </citation>
    <scope>NUCLEOTIDE SEQUENCE [LARGE SCALE GENOMIC DNA]</scope>
    <source>
        <strain evidence="3 4">DSM 45805</strain>
    </source>
</reference>
<evidence type="ECO:0000256" key="2">
    <source>
        <dbReference type="SAM" id="SignalP"/>
    </source>
</evidence>
<feature type="region of interest" description="Disordered" evidence="1">
    <location>
        <begin position="120"/>
        <end position="164"/>
    </location>
</feature>
<feature type="compositionally biased region" description="Low complexity" evidence="1">
    <location>
        <begin position="140"/>
        <end position="164"/>
    </location>
</feature>